<dbReference type="CDD" id="cd02440">
    <property type="entry name" value="AdoMet_MTases"/>
    <property type="match status" value="1"/>
</dbReference>
<evidence type="ECO:0000259" key="2">
    <source>
        <dbReference type="Pfam" id="PF13649"/>
    </source>
</evidence>
<comment type="caution">
    <text evidence="3">The sequence shown here is derived from an EMBL/GenBank/DDBJ whole genome shotgun (WGS) entry which is preliminary data.</text>
</comment>
<dbReference type="Gene3D" id="3.40.50.150">
    <property type="entry name" value="Vaccinia Virus protein VP39"/>
    <property type="match status" value="1"/>
</dbReference>
<dbReference type="RefSeq" id="WP_075067174.1">
    <property type="nucleotide sequence ID" value="NZ_LKAJ02000001.1"/>
</dbReference>
<dbReference type="Pfam" id="PF13649">
    <property type="entry name" value="Methyltransf_25"/>
    <property type="match status" value="1"/>
</dbReference>
<proteinExistence type="predicted"/>
<keyword evidence="1 3" id="KW-0808">Transferase</keyword>
<sequence>MSIFADYSKYYDLLYQDKDYNSEVGFIDGLLKQYAKQPKTLLELGSGTGKHACLLAKKDYHVVGIDQSRTMLEMAGHLLAQEPQAAKQIRLFEGDVRTFEIKEQFDAAISLFHVLSYQTSNHDVEQMFETVKKHVKPSGIFIFDCWYGPAVLNQKPVVRYKRLENEILAVERVAVPTIDENANTVNVHYHLFVQEKPKLIFQKMEEDHLMRYYFLPELERICAAFSMKIELACEWLTQEPLSQDTWGACFVVRV</sequence>
<dbReference type="Gene3D" id="2.20.130.10">
    <property type="entry name" value="CAC2371-like domains"/>
    <property type="match status" value="1"/>
</dbReference>
<evidence type="ECO:0000313" key="5">
    <source>
        <dbReference type="Proteomes" id="UP000051497"/>
    </source>
</evidence>
<name>A0A0Q9YIA2_9GAMM</name>
<dbReference type="Proteomes" id="UP000051497">
    <property type="component" value="Unassembled WGS sequence"/>
</dbReference>
<evidence type="ECO:0000313" key="3">
    <source>
        <dbReference type="EMBL" id="KRG20319.1"/>
    </source>
</evidence>
<reference evidence="4" key="2">
    <citation type="journal article" date="2016" name="Genome Announc.">
        <title>Draft Genome Sequences of Two Novel Amoeba-Resistant Intranuclear Bacteria, 'Candidatus Berkiella cookevillensis' and 'Candidatus Berkiella aquae'.</title>
        <authorList>
            <person name="Mehari Y.T."/>
            <person name="Arivett B.A."/>
            <person name="Farone A.L."/>
            <person name="Gunderson J.H."/>
            <person name="Farone M.B."/>
        </authorList>
    </citation>
    <scope>NUCLEOTIDE SEQUENCE</scope>
    <source>
        <strain evidence="4">HT99</strain>
    </source>
</reference>
<organism evidence="3">
    <name type="scientific">Candidatus Berkiella aquae</name>
    <dbReference type="NCBI Taxonomy" id="295108"/>
    <lineage>
        <taxon>Bacteria</taxon>
        <taxon>Pseudomonadati</taxon>
        <taxon>Pseudomonadota</taxon>
        <taxon>Gammaproteobacteria</taxon>
        <taxon>Candidatus Berkiellales</taxon>
        <taxon>Candidatus Berkiellaceae</taxon>
        <taxon>Candidatus Berkiella</taxon>
    </lineage>
</organism>
<gene>
    <name evidence="3" type="primary">desVI</name>
    <name evidence="4" type="ORF">HT99x_012800</name>
    <name evidence="3" type="ORF">HT99x_02569</name>
</gene>
<reference evidence="4" key="3">
    <citation type="submission" date="2021-06" db="EMBL/GenBank/DDBJ databases">
        <title>Genomic Description and Analysis of Intracellular Bacteria, Candidatus Berkiella cookevillensis and Candidatus Berkiella aquae.</title>
        <authorList>
            <person name="Kidane D.T."/>
            <person name="Mehari Y.T."/>
            <person name="Rice F.C."/>
            <person name="Arivett B.A."/>
            <person name="Farone A.L."/>
            <person name="Berk S.G."/>
            <person name="Farone M.B."/>
        </authorList>
    </citation>
    <scope>NUCLEOTIDE SEQUENCE</scope>
    <source>
        <strain evidence="4">HT99</strain>
    </source>
</reference>
<feature type="domain" description="Methyltransferase" evidence="2">
    <location>
        <begin position="42"/>
        <end position="139"/>
    </location>
</feature>
<dbReference type="OrthoDB" id="5634300at2"/>
<dbReference type="GO" id="GO:0008168">
    <property type="term" value="F:methyltransferase activity"/>
    <property type="evidence" value="ECO:0007669"/>
    <property type="project" value="UniProtKB-KW"/>
</dbReference>
<dbReference type="AlphaFoldDB" id="A0A0Q9YIA2"/>
<dbReference type="EC" id="2.1.1.234" evidence="3"/>
<dbReference type="InterPro" id="IPR041698">
    <property type="entry name" value="Methyltransf_25"/>
</dbReference>
<accession>A0A0Q9YIA2</accession>
<evidence type="ECO:0000256" key="1">
    <source>
        <dbReference type="ARBA" id="ARBA00022679"/>
    </source>
</evidence>
<dbReference type="EMBL" id="LKAJ02000001">
    <property type="protein sequence ID" value="MCS5712313.1"/>
    <property type="molecule type" value="Genomic_DNA"/>
</dbReference>
<dbReference type="SUPFAM" id="SSF53335">
    <property type="entry name" value="S-adenosyl-L-methionine-dependent methyltransferases"/>
    <property type="match status" value="1"/>
</dbReference>
<dbReference type="GO" id="GO:0032259">
    <property type="term" value="P:methylation"/>
    <property type="evidence" value="ECO:0007669"/>
    <property type="project" value="UniProtKB-KW"/>
</dbReference>
<dbReference type="PANTHER" id="PTHR43861">
    <property type="entry name" value="TRANS-ACONITATE 2-METHYLTRANSFERASE-RELATED"/>
    <property type="match status" value="1"/>
</dbReference>
<keyword evidence="5" id="KW-1185">Reference proteome</keyword>
<keyword evidence="3" id="KW-0489">Methyltransferase</keyword>
<evidence type="ECO:0000313" key="4">
    <source>
        <dbReference type="EMBL" id="MCS5712313.1"/>
    </source>
</evidence>
<dbReference type="InterPro" id="IPR029063">
    <property type="entry name" value="SAM-dependent_MTases_sf"/>
</dbReference>
<reference evidence="3" key="1">
    <citation type="submission" date="2015-09" db="EMBL/GenBank/DDBJ databases">
        <title>Draft Genome Sequences of Two Novel Amoeba-resistant Intranuclear Bacteria, Candidatus Berkiella cookevillensis and Candidatus Berkiella aquae.</title>
        <authorList>
            <person name="Mehari Y.T."/>
            <person name="Arivett B.A."/>
            <person name="Farone A.L."/>
            <person name="Gunderson J.H."/>
            <person name="Farone M.B."/>
        </authorList>
    </citation>
    <scope>NUCLEOTIDE SEQUENCE [LARGE SCALE GENOMIC DNA]</scope>
    <source>
        <strain evidence="3">HT99</strain>
    </source>
</reference>
<dbReference type="STRING" id="295108.HT99x_02569"/>
<protein>
    <submittedName>
        <fullName evidence="4">Class I SAM-dependent methyltransferase</fullName>
    </submittedName>
    <submittedName>
        <fullName evidence="3">dTDP-3-amino-3,4, 6-trideoxy-alpha-D-glucopyranose</fullName>
        <ecNumber evidence="3">2.1.1.234</ecNumber>
    </submittedName>
</protein>
<dbReference type="EMBL" id="LKAJ01000013">
    <property type="protein sequence ID" value="KRG20319.1"/>
    <property type="molecule type" value="Genomic_DNA"/>
</dbReference>